<dbReference type="EMBL" id="AAMX01000016">
    <property type="protein sequence ID" value="EAQ31468.1"/>
    <property type="molecule type" value="Genomic_DNA"/>
</dbReference>
<sequence length="40" mass="4361">MGSNNYKDPSSGKFLLIAVLLFVFAGCLPLVLRFFQLIGA</sequence>
<keyword evidence="1" id="KW-0812">Transmembrane</keyword>
<keyword evidence="3" id="KW-1185">Reference proteome</keyword>
<proteinExistence type="predicted"/>
<evidence type="ECO:0000313" key="2">
    <source>
        <dbReference type="EMBL" id="EAQ31468.1"/>
    </source>
</evidence>
<dbReference type="PROSITE" id="PS51257">
    <property type="entry name" value="PROKAR_LIPOPROTEIN"/>
    <property type="match status" value="1"/>
</dbReference>
<protein>
    <submittedName>
        <fullName evidence="2">Uncharacterized protein</fullName>
    </submittedName>
</protein>
<accession>A0ABM9WKL6</accession>
<dbReference type="Proteomes" id="UP000016543">
    <property type="component" value="Unassembled WGS sequence"/>
</dbReference>
<gene>
    <name evidence="2" type="ORF">OS145_10160</name>
</gene>
<name>A0ABM9WKL6_9GAMM</name>
<organism evidence="2 3">
    <name type="scientific">Idiomarina baltica OS145</name>
    <dbReference type="NCBI Taxonomy" id="314276"/>
    <lineage>
        <taxon>Bacteria</taxon>
        <taxon>Pseudomonadati</taxon>
        <taxon>Pseudomonadota</taxon>
        <taxon>Gammaproteobacteria</taxon>
        <taxon>Alteromonadales</taxon>
        <taxon>Idiomarinaceae</taxon>
        <taxon>Idiomarina</taxon>
    </lineage>
</organism>
<evidence type="ECO:0000256" key="1">
    <source>
        <dbReference type="SAM" id="Phobius"/>
    </source>
</evidence>
<keyword evidence="1" id="KW-1133">Transmembrane helix</keyword>
<reference evidence="2 3" key="1">
    <citation type="submission" date="2006-01" db="EMBL/GenBank/DDBJ databases">
        <authorList>
            <person name="Brettar I."/>
            <person name="Hofle M."/>
            <person name="Ferriera S."/>
            <person name="Johnson J."/>
            <person name="Kravitz S."/>
            <person name="Halpern A."/>
            <person name="Remington K."/>
            <person name="Beeson K."/>
            <person name="Tran B."/>
            <person name="Rogers Y.-H."/>
            <person name="Friedman R."/>
            <person name="Venter J.C."/>
        </authorList>
    </citation>
    <scope>NUCLEOTIDE SEQUENCE [LARGE SCALE GENOMIC DNA]</scope>
    <source>
        <strain evidence="2 3">OS145</strain>
    </source>
</reference>
<comment type="caution">
    <text evidence="2">The sequence shown here is derived from an EMBL/GenBank/DDBJ whole genome shotgun (WGS) entry which is preliminary data.</text>
</comment>
<keyword evidence="1" id="KW-0472">Membrane</keyword>
<feature type="transmembrane region" description="Helical" evidence="1">
    <location>
        <begin position="14"/>
        <end position="35"/>
    </location>
</feature>
<evidence type="ECO:0000313" key="3">
    <source>
        <dbReference type="Proteomes" id="UP000016543"/>
    </source>
</evidence>